<feature type="compositionally biased region" description="Basic and acidic residues" evidence="1">
    <location>
        <begin position="636"/>
        <end position="647"/>
    </location>
</feature>
<dbReference type="EMBL" id="AOGT01001311">
    <property type="protein sequence ID" value="EMG48010.1"/>
    <property type="molecule type" value="Genomic_DNA"/>
</dbReference>
<feature type="region of interest" description="Disordered" evidence="1">
    <location>
        <begin position="268"/>
        <end position="303"/>
    </location>
</feature>
<dbReference type="AlphaFoldDB" id="M3JYF5"/>
<evidence type="ECO:0000313" key="3">
    <source>
        <dbReference type="Proteomes" id="UP000011777"/>
    </source>
</evidence>
<evidence type="ECO:0000256" key="1">
    <source>
        <dbReference type="SAM" id="MobiDB-lite"/>
    </source>
</evidence>
<feature type="compositionally biased region" description="Polar residues" evidence="1">
    <location>
        <begin position="473"/>
        <end position="485"/>
    </location>
</feature>
<keyword evidence="3" id="KW-1185">Reference proteome</keyword>
<feature type="compositionally biased region" description="Acidic residues" evidence="1">
    <location>
        <begin position="452"/>
        <end position="470"/>
    </location>
</feature>
<dbReference type="Proteomes" id="UP000011777">
    <property type="component" value="Unassembled WGS sequence"/>
</dbReference>
<reference evidence="2 3" key="1">
    <citation type="submission" date="2013-02" db="EMBL/GenBank/DDBJ databases">
        <title>Genome sequence of Candida maltosa Xu316, a potential industrial strain for xylitol and ethanol production.</title>
        <authorList>
            <person name="Yu J."/>
            <person name="Wang Q."/>
            <person name="Geng X."/>
            <person name="Bao W."/>
            <person name="He P."/>
            <person name="Cai J."/>
        </authorList>
    </citation>
    <scope>NUCLEOTIDE SEQUENCE [LARGE SCALE GENOMIC DNA]</scope>
    <source>
        <strain evidence="3">Xu316</strain>
    </source>
</reference>
<dbReference type="STRING" id="1245528.M3JYF5"/>
<organism evidence="2 3">
    <name type="scientific">Candida maltosa (strain Xu316)</name>
    <name type="common">Yeast</name>
    <dbReference type="NCBI Taxonomy" id="1245528"/>
    <lineage>
        <taxon>Eukaryota</taxon>
        <taxon>Fungi</taxon>
        <taxon>Dikarya</taxon>
        <taxon>Ascomycota</taxon>
        <taxon>Saccharomycotina</taxon>
        <taxon>Pichiomycetes</taxon>
        <taxon>Debaryomycetaceae</taxon>
        <taxon>Candida/Lodderomyces clade</taxon>
        <taxon>Candida</taxon>
    </lineage>
</organism>
<feature type="compositionally biased region" description="Basic residues" evidence="1">
    <location>
        <begin position="687"/>
        <end position="699"/>
    </location>
</feature>
<name>M3JYF5_CANMX</name>
<feature type="compositionally biased region" description="Polar residues" evidence="1">
    <location>
        <begin position="273"/>
        <end position="283"/>
    </location>
</feature>
<dbReference type="HOGENOM" id="CLU_022727_0_0_1"/>
<accession>M3JYF5</accession>
<protein>
    <submittedName>
        <fullName evidence="2">Uncharacterized protein</fullName>
    </submittedName>
</protein>
<dbReference type="OMA" id="SGRIHTW"/>
<sequence length="699" mass="78262">MTSSSSTNPDSQTLPVHPQLHHLRTAPQLSLIHSDTDLIIDKDRSGHSTIMKSDSSPSSEKPDQIRQLVNHLKAKQSENYRFVEFKPDSSPIDTKKLYSKQVSFDDINIGYDDDGIPDADDDFGWELYKMRNGGKTANNLPGYQRGRDMLRAPSPAARLSPSPNRNALNYEDLDSRLDIAQLEKNLMQYPTTPITNKRGCTLRKNHKEFDSLYQHRLSVRPMFRDIIVYISGRIHTWVALDWILSKFIENGDHVIIVAAVSPKLVDDKGRTGRSGTISPQRGRTLSPRRGASTFSPARDEDPVSRLLDRSRPENICQIGANIMDYSLKIINPNIIAKITVEVVVGRTKDVLQDMYRLYEPNLVCTGSKPNMRLGAPLRSWQSSKITDRLVKNFPLPLIAVPAVNMCSFEYSLQNYINQTTDAQNIDKQNELFIAEKEEEQQKVNGTKKDNNTDESDSVDSDDEDDDDDDEIRSFNSLSSDGSKTSYDSTAEIADLYVDYKDSLKGKLTKLEQAPVDEAYFSNILKQISEESLHFCSEVIQLQPSFTGGARLARDITGATFGNHVYKTKSMLEPSSPAPAQHKMSFKEVMESLKQPQKPSSPSPPPSGGLPAPPAIEIRSASNSPSPSRESPSLKFADTEKPSDSDPSKKKKSTLTKCLSYSDDAVNRPKLEVSKSHSGYMEGARDDKKKKKKKKFFGLF</sequence>
<feature type="compositionally biased region" description="Low complexity" evidence="1">
    <location>
        <begin position="619"/>
        <end position="632"/>
    </location>
</feature>
<comment type="caution">
    <text evidence="2">The sequence shown here is derived from an EMBL/GenBank/DDBJ whole genome shotgun (WGS) entry which is preliminary data.</text>
</comment>
<feature type="compositionally biased region" description="Basic and acidic residues" evidence="1">
    <location>
        <begin position="664"/>
        <end position="674"/>
    </location>
</feature>
<proteinExistence type="predicted"/>
<feature type="non-terminal residue" evidence="2">
    <location>
        <position position="1"/>
    </location>
</feature>
<feature type="compositionally biased region" description="Pro residues" evidence="1">
    <location>
        <begin position="598"/>
        <end position="613"/>
    </location>
</feature>
<dbReference type="OrthoDB" id="843225at2759"/>
<feature type="region of interest" description="Disordered" evidence="1">
    <location>
        <begin position="438"/>
        <end position="485"/>
    </location>
</feature>
<feature type="region of interest" description="Disordered" evidence="1">
    <location>
        <begin position="588"/>
        <end position="699"/>
    </location>
</feature>
<feature type="compositionally biased region" description="Basic and acidic residues" evidence="1">
    <location>
        <begin position="438"/>
        <end position="451"/>
    </location>
</feature>
<evidence type="ECO:0000313" key="2">
    <source>
        <dbReference type="EMBL" id="EMG48010.1"/>
    </source>
</evidence>
<gene>
    <name evidence="2" type="ORF">G210_1498</name>
</gene>
<dbReference type="eggNOG" id="ENOG502RISH">
    <property type="taxonomic scope" value="Eukaryota"/>
</dbReference>